<evidence type="ECO:0000256" key="3">
    <source>
        <dbReference type="ARBA" id="ARBA00010617"/>
    </source>
</evidence>
<evidence type="ECO:0000313" key="10">
    <source>
        <dbReference type="Proteomes" id="UP001497453"/>
    </source>
</evidence>
<dbReference type="InterPro" id="IPR036396">
    <property type="entry name" value="Cyt_P450_sf"/>
</dbReference>
<evidence type="ECO:0000256" key="2">
    <source>
        <dbReference type="ARBA" id="ARBA00005179"/>
    </source>
</evidence>
<evidence type="ECO:0000313" key="9">
    <source>
        <dbReference type="EMBL" id="CAL1702596.1"/>
    </source>
</evidence>
<dbReference type="Gene3D" id="1.10.630.10">
    <property type="entry name" value="Cytochrome P450"/>
    <property type="match status" value="1"/>
</dbReference>
<comment type="pathway">
    <text evidence="2">Secondary metabolite biosynthesis.</text>
</comment>
<dbReference type="PRINTS" id="PR00463">
    <property type="entry name" value="EP450I"/>
</dbReference>
<dbReference type="PANTHER" id="PTHR24305:SF166">
    <property type="entry name" value="CYTOCHROME P450 12A4, MITOCHONDRIAL-RELATED"/>
    <property type="match status" value="1"/>
</dbReference>
<evidence type="ECO:0000256" key="5">
    <source>
        <dbReference type="ARBA" id="ARBA00022723"/>
    </source>
</evidence>
<gene>
    <name evidence="9" type="ORF">GFSPODELE1_LOCUS4122</name>
</gene>
<dbReference type="Proteomes" id="UP001497453">
    <property type="component" value="Chromosome 2"/>
</dbReference>
<accession>A0ABP1D3W3</accession>
<dbReference type="PRINTS" id="PR00385">
    <property type="entry name" value="P450"/>
</dbReference>
<organism evidence="9 10">
    <name type="scientific">Somion occarium</name>
    <dbReference type="NCBI Taxonomy" id="3059160"/>
    <lineage>
        <taxon>Eukaryota</taxon>
        <taxon>Fungi</taxon>
        <taxon>Dikarya</taxon>
        <taxon>Basidiomycota</taxon>
        <taxon>Agaricomycotina</taxon>
        <taxon>Agaricomycetes</taxon>
        <taxon>Polyporales</taxon>
        <taxon>Cerrenaceae</taxon>
        <taxon>Somion</taxon>
    </lineage>
</organism>
<evidence type="ECO:0000256" key="1">
    <source>
        <dbReference type="ARBA" id="ARBA00001971"/>
    </source>
</evidence>
<dbReference type="Pfam" id="PF00067">
    <property type="entry name" value="p450"/>
    <property type="match status" value="1"/>
</dbReference>
<comment type="cofactor">
    <cofactor evidence="1">
        <name>heme</name>
        <dbReference type="ChEBI" id="CHEBI:30413"/>
    </cofactor>
</comment>
<reference evidence="10" key="1">
    <citation type="submission" date="2024-04" db="EMBL/GenBank/DDBJ databases">
        <authorList>
            <person name="Shaw F."/>
            <person name="Minotto A."/>
        </authorList>
    </citation>
    <scope>NUCLEOTIDE SEQUENCE [LARGE SCALE GENOMIC DNA]</scope>
</reference>
<evidence type="ECO:0008006" key="11">
    <source>
        <dbReference type="Google" id="ProtNLM"/>
    </source>
</evidence>
<proteinExistence type="inferred from homology"/>
<protein>
    <recommendedName>
        <fullName evidence="11">Cytochrome P450</fullName>
    </recommendedName>
</protein>
<keyword evidence="10" id="KW-1185">Reference proteome</keyword>
<evidence type="ECO:0000256" key="6">
    <source>
        <dbReference type="ARBA" id="ARBA00023002"/>
    </source>
</evidence>
<dbReference type="InterPro" id="IPR050121">
    <property type="entry name" value="Cytochrome_P450_monoxygenase"/>
</dbReference>
<evidence type="ECO:0000256" key="4">
    <source>
        <dbReference type="ARBA" id="ARBA00022617"/>
    </source>
</evidence>
<dbReference type="CDD" id="cd11069">
    <property type="entry name" value="CYP_FUM15-like"/>
    <property type="match status" value="1"/>
</dbReference>
<dbReference type="PANTHER" id="PTHR24305">
    <property type="entry name" value="CYTOCHROME P450"/>
    <property type="match status" value="1"/>
</dbReference>
<evidence type="ECO:0000256" key="8">
    <source>
        <dbReference type="ARBA" id="ARBA00023033"/>
    </source>
</evidence>
<dbReference type="InterPro" id="IPR001128">
    <property type="entry name" value="Cyt_P450"/>
</dbReference>
<keyword evidence="4" id="KW-0349">Heme</keyword>
<comment type="similarity">
    <text evidence="3">Belongs to the cytochrome P450 family.</text>
</comment>
<dbReference type="EMBL" id="OZ037945">
    <property type="protein sequence ID" value="CAL1702596.1"/>
    <property type="molecule type" value="Genomic_DNA"/>
</dbReference>
<keyword evidence="8" id="KW-0503">Monooxygenase</keyword>
<name>A0ABP1D3W3_9APHY</name>
<dbReference type="InterPro" id="IPR002401">
    <property type="entry name" value="Cyt_P450_E_grp-I"/>
</dbReference>
<dbReference type="SUPFAM" id="SSF48264">
    <property type="entry name" value="Cytochrome P450"/>
    <property type="match status" value="1"/>
</dbReference>
<sequence>MPFMALSLLLQLSVLGGVLWALRSVYIHFIVRSPLDNLPGPPSKSWLLGSLPQLFNRYAWDSHKEIFHKYGAVSVVRGMFGQRMLYVFDPKALHNIIVKDQYIYEETPVFLNFNRLFFGNGLLASLGEQHRRQRKILNPVFNINHMRYMTPIFYRITHKLRDAIAKQVDEGNEEIDMLNWMTRTALELVGQGGLGWSFDSLEKPELNTLAEYLKAFVPTVSPLFLLMRFMPFFVRFGSPSLRRRLLEMIPLKRIRDCIEISDVLDRTSHEILRAKRAALEAGDQAVSAQIGEGKDIMSILLRAQMSATEEEKMPDDELLGHMSTFVFAAMETTSGALAHLLHLLSEHQDIQDKLRQEITTARDGRDNIPYDELVSLPYMEAVCRESLRVHSPLATINRTTTQDIVMPLSSPIRGRDGSMITEVPLPKGTDVMVGLLGSNVNPAVWGEDAEVFNPERFLSPLPDSVTDAHVPGVYSNLMTFLGGGRACIGFKFSQLEMKVVLSVLLENYRFELPKNKEIYWNFGGVQYPTVGRVDDKSQLPLRVSLLKSG</sequence>
<keyword evidence="6" id="KW-0560">Oxidoreductase</keyword>
<keyword evidence="5" id="KW-0479">Metal-binding</keyword>
<keyword evidence="7" id="KW-0408">Iron</keyword>
<evidence type="ECO:0000256" key="7">
    <source>
        <dbReference type="ARBA" id="ARBA00023004"/>
    </source>
</evidence>